<feature type="domain" description="Mur ligase C-terminal" evidence="24">
    <location>
        <begin position="309"/>
        <end position="438"/>
    </location>
</feature>
<evidence type="ECO:0000256" key="20">
    <source>
        <dbReference type="ARBA" id="ARBA00047808"/>
    </source>
</evidence>
<comment type="pathway">
    <text evidence="3">Cofactor biosynthesis; tetrahydrofolate biosynthesis; 7,8-dihydrofolate from 2-amino-4-hydroxy-6-hydroxymethyl-7,8-dihydropteridine diphosphate and 4-aminobenzoate: step 2/2.</text>
</comment>
<evidence type="ECO:0000256" key="21">
    <source>
        <dbReference type="ARBA" id="ARBA00049035"/>
    </source>
</evidence>
<evidence type="ECO:0000256" key="10">
    <source>
        <dbReference type="ARBA" id="ARBA00022598"/>
    </source>
</evidence>
<accession>E3HTJ6</accession>
<dbReference type="Gene3D" id="3.40.1190.10">
    <property type="entry name" value="Mur-like, catalytic domain"/>
    <property type="match status" value="1"/>
</dbReference>
<evidence type="ECO:0000256" key="5">
    <source>
        <dbReference type="ARBA" id="ARBA00008276"/>
    </source>
</evidence>
<dbReference type="Gene3D" id="3.90.190.20">
    <property type="entry name" value="Mur ligase, C-terminal domain"/>
    <property type="match status" value="1"/>
</dbReference>
<evidence type="ECO:0000256" key="22">
    <source>
        <dbReference type="ARBA" id="ARBA00049161"/>
    </source>
</evidence>
<dbReference type="FunFam" id="3.40.1190.10:FF:000004">
    <property type="entry name" value="Dihydrofolate synthase/folylpolyglutamate synthase"/>
    <property type="match status" value="1"/>
</dbReference>
<evidence type="ECO:0000259" key="25">
    <source>
        <dbReference type="Pfam" id="PF08245"/>
    </source>
</evidence>
<evidence type="ECO:0000256" key="19">
    <source>
        <dbReference type="ARBA" id="ARBA00047493"/>
    </source>
</evidence>
<comment type="pathway">
    <text evidence="4">Cofactor biosynthesis; tetrahydrofolylpolyglutamate biosynthesis.</text>
</comment>
<dbReference type="GO" id="GO:0005737">
    <property type="term" value="C:cytoplasm"/>
    <property type="evidence" value="ECO:0007669"/>
    <property type="project" value="TreeGrafter"/>
</dbReference>
<dbReference type="NCBIfam" id="NF008101">
    <property type="entry name" value="PRK10846.1"/>
    <property type="match status" value="1"/>
</dbReference>
<name>E3HTJ6_ACHXA</name>
<dbReference type="Proteomes" id="UP000006876">
    <property type="component" value="Chromosome"/>
</dbReference>
<protein>
    <recommendedName>
        <fullName evidence="9">Dihydrofolate synthase/folylpolyglutamate synthase</fullName>
        <ecNumber evidence="7">6.3.2.12</ecNumber>
        <ecNumber evidence="8">6.3.2.17</ecNumber>
    </recommendedName>
    <alternativeName>
        <fullName evidence="18">Folylpoly-gamma-glutamate synthetase-dihydrofolate synthetase</fullName>
    </alternativeName>
    <alternativeName>
        <fullName evidence="16">Folylpolyglutamate synthetase</fullName>
    </alternativeName>
    <alternativeName>
        <fullName evidence="17">Tetrahydrofolylpolyglutamate synthase</fullName>
    </alternativeName>
</protein>
<evidence type="ECO:0000256" key="13">
    <source>
        <dbReference type="ARBA" id="ARBA00022840"/>
    </source>
</evidence>
<reference evidence="26 27" key="1">
    <citation type="journal article" date="2011" name="J. Bacteriol.">
        <title>Complete genome sequence of the haloaromatic acid-degrading bacterium Achromobacter xylosoxidans A8.</title>
        <authorList>
            <person name="Strnad H."/>
            <person name="Ridl J."/>
            <person name="Paces J."/>
            <person name="Kolar M."/>
            <person name="Vlcek C."/>
            <person name="Paces V."/>
        </authorList>
    </citation>
    <scope>NUCLEOTIDE SEQUENCE [LARGE SCALE GENOMIC DNA]</scope>
    <source>
        <strain evidence="26 27">A8</strain>
    </source>
</reference>
<dbReference type="InterPro" id="IPR013221">
    <property type="entry name" value="Mur_ligase_cen"/>
</dbReference>
<evidence type="ECO:0000256" key="6">
    <source>
        <dbReference type="ARBA" id="ARBA00011245"/>
    </source>
</evidence>
<evidence type="ECO:0000256" key="2">
    <source>
        <dbReference type="ARBA" id="ARBA00002714"/>
    </source>
</evidence>
<keyword evidence="13 23" id="KW-0067">ATP-binding</keyword>
<dbReference type="NCBIfam" id="TIGR01499">
    <property type="entry name" value="folC"/>
    <property type="match status" value="1"/>
</dbReference>
<dbReference type="AlphaFoldDB" id="E3HTJ6"/>
<keyword evidence="11" id="KW-0479">Metal-binding</keyword>
<evidence type="ECO:0000256" key="14">
    <source>
        <dbReference type="ARBA" id="ARBA00022842"/>
    </source>
</evidence>
<dbReference type="UniPathway" id="UPA00077">
    <property type="reaction ID" value="UER00157"/>
</dbReference>
<evidence type="ECO:0000256" key="1">
    <source>
        <dbReference type="ARBA" id="ARBA00001946"/>
    </source>
</evidence>
<comment type="similarity">
    <text evidence="5 23">Belongs to the folylpolyglutamate synthase family.</text>
</comment>
<dbReference type="Pfam" id="PF08245">
    <property type="entry name" value="Mur_ligase_M"/>
    <property type="match status" value="1"/>
</dbReference>
<dbReference type="InterPro" id="IPR036615">
    <property type="entry name" value="Mur_ligase_C_dom_sf"/>
</dbReference>
<evidence type="ECO:0000256" key="23">
    <source>
        <dbReference type="PIRNR" id="PIRNR001563"/>
    </source>
</evidence>
<dbReference type="InterPro" id="IPR001645">
    <property type="entry name" value="Folylpolyglutamate_synth"/>
</dbReference>
<dbReference type="KEGG" id="axy:AXYL_02792"/>
<dbReference type="EMBL" id="CP002287">
    <property type="protein sequence ID" value="ADP16112.1"/>
    <property type="molecule type" value="Genomic_DNA"/>
</dbReference>
<dbReference type="GO" id="GO:0046654">
    <property type="term" value="P:tetrahydrofolate biosynthetic process"/>
    <property type="evidence" value="ECO:0007669"/>
    <property type="project" value="UniProtKB-UniPathway"/>
</dbReference>
<comment type="catalytic activity">
    <reaction evidence="19">
        <text>(6S)-5,6,7,8-tetrahydrofolyl-(gamma-L-Glu)(n) + L-glutamate + ATP = (6S)-5,6,7,8-tetrahydrofolyl-(gamma-L-Glu)(n+1) + ADP + phosphate + H(+)</text>
        <dbReference type="Rhea" id="RHEA:10580"/>
        <dbReference type="Rhea" id="RHEA-COMP:14738"/>
        <dbReference type="Rhea" id="RHEA-COMP:14740"/>
        <dbReference type="ChEBI" id="CHEBI:15378"/>
        <dbReference type="ChEBI" id="CHEBI:29985"/>
        <dbReference type="ChEBI" id="CHEBI:30616"/>
        <dbReference type="ChEBI" id="CHEBI:43474"/>
        <dbReference type="ChEBI" id="CHEBI:141005"/>
        <dbReference type="ChEBI" id="CHEBI:456216"/>
        <dbReference type="EC" id="6.3.2.17"/>
    </reaction>
</comment>
<evidence type="ECO:0000256" key="9">
    <source>
        <dbReference type="ARBA" id="ARBA00019357"/>
    </source>
</evidence>
<dbReference type="GO" id="GO:0008841">
    <property type="term" value="F:dihydrofolate synthase activity"/>
    <property type="evidence" value="ECO:0007669"/>
    <property type="project" value="UniProtKB-EC"/>
</dbReference>
<dbReference type="PANTHER" id="PTHR11136">
    <property type="entry name" value="FOLYLPOLYGLUTAMATE SYNTHASE-RELATED"/>
    <property type="match status" value="1"/>
</dbReference>
<dbReference type="eggNOG" id="COG0285">
    <property type="taxonomic scope" value="Bacteria"/>
</dbReference>
<evidence type="ECO:0000259" key="24">
    <source>
        <dbReference type="Pfam" id="PF02875"/>
    </source>
</evidence>
<organism evidence="26 27">
    <name type="scientific">Achromobacter xylosoxidans (strain A8)</name>
    <dbReference type="NCBI Taxonomy" id="762376"/>
    <lineage>
        <taxon>Bacteria</taxon>
        <taxon>Pseudomonadati</taxon>
        <taxon>Pseudomonadota</taxon>
        <taxon>Betaproteobacteria</taxon>
        <taxon>Burkholderiales</taxon>
        <taxon>Alcaligenaceae</taxon>
        <taxon>Achromobacter</taxon>
    </lineage>
</organism>
<dbReference type="EC" id="6.3.2.17" evidence="8"/>
<evidence type="ECO:0000256" key="15">
    <source>
        <dbReference type="ARBA" id="ARBA00022909"/>
    </source>
</evidence>
<evidence type="ECO:0000256" key="4">
    <source>
        <dbReference type="ARBA" id="ARBA00005150"/>
    </source>
</evidence>
<comment type="catalytic activity">
    <reaction evidence="22">
        <text>7,8-dihydropteroate + L-glutamate + ATP = 7,8-dihydrofolate + ADP + phosphate + H(+)</text>
        <dbReference type="Rhea" id="RHEA:23584"/>
        <dbReference type="ChEBI" id="CHEBI:15378"/>
        <dbReference type="ChEBI" id="CHEBI:17839"/>
        <dbReference type="ChEBI" id="CHEBI:29985"/>
        <dbReference type="ChEBI" id="CHEBI:30616"/>
        <dbReference type="ChEBI" id="CHEBI:43474"/>
        <dbReference type="ChEBI" id="CHEBI:57451"/>
        <dbReference type="ChEBI" id="CHEBI:456216"/>
        <dbReference type="EC" id="6.3.2.12"/>
    </reaction>
</comment>
<evidence type="ECO:0000313" key="27">
    <source>
        <dbReference type="Proteomes" id="UP000006876"/>
    </source>
</evidence>
<dbReference type="SUPFAM" id="SSF53623">
    <property type="entry name" value="MurD-like peptide ligases, catalytic domain"/>
    <property type="match status" value="1"/>
</dbReference>
<evidence type="ECO:0000256" key="12">
    <source>
        <dbReference type="ARBA" id="ARBA00022741"/>
    </source>
</evidence>
<evidence type="ECO:0000256" key="11">
    <source>
        <dbReference type="ARBA" id="ARBA00022723"/>
    </source>
</evidence>
<evidence type="ECO:0000313" key="26">
    <source>
        <dbReference type="EMBL" id="ADP16112.1"/>
    </source>
</evidence>
<dbReference type="SUPFAM" id="SSF53244">
    <property type="entry name" value="MurD-like peptide ligases, peptide-binding domain"/>
    <property type="match status" value="1"/>
</dbReference>
<evidence type="ECO:0000256" key="17">
    <source>
        <dbReference type="ARBA" id="ARBA00030592"/>
    </source>
</evidence>
<dbReference type="PIRSF" id="PIRSF001563">
    <property type="entry name" value="Folylpolyglu_synth"/>
    <property type="match status" value="1"/>
</dbReference>
<dbReference type="Pfam" id="PF02875">
    <property type="entry name" value="Mur_ligase_C"/>
    <property type="match status" value="1"/>
</dbReference>
<keyword evidence="14" id="KW-0460">Magnesium</keyword>
<feature type="domain" description="Mur ligase central" evidence="25">
    <location>
        <begin position="69"/>
        <end position="283"/>
    </location>
</feature>
<dbReference type="InterPro" id="IPR004101">
    <property type="entry name" value="Mur_ligase_C"/>
</dbReference>
<dbReference type="InterPro" id="IPR036565">
    <property type="entry name" value="Mur-like_cat_sf"/>
</dbReference>
<proteinExistence type="inferred from homology"/>
<dbReference type="GO" id="GO:0046872">
    <property type="term" value="F:metal ion binding"/>
    <property type="evidence" value="ECO:0007669"/>
    <property type="project" value="UniProtKB-KW"/>
</dbReference>
<dbReference type="GO" id="GO:0046656">
    <property type="term" value="P:folic acid biosynthetic process"/>
    <property type="evidence" value="ECO:0007669"/>
    <property type="project" value="UniProtKB-KW"/>
</dbReference>
<evidence type="ECO:0000256" key="18">
    <source>
        <dbReference type="ARBA" id="ARBA00032510"/>
    </source>
</evidence>
<comment type="subunit">
    <text evidence="6">Monomer.</text>
</comment>
<keyword evidence="12 23" id="KW-0547">Nucleotide-binding</keyword>
<comment type="cofactor">
    <cofactor evidence="1">
        <name>Mg(2+)</name>
        <dbReference type="ChEBI" id="CHEBI:18420"/>
    </cofactor>
</comment>
<dbReference type="STRING" id="762376.AXYL_02792"/>
<evidence type="ECO:0000256" key="3">
    <source>
        <dbReference type="ARBA" id="ARBA00004799"/>
    </source>
</evidence>
<dbReference type="GO" id="GO:0004326">
    <property type="term" value="F:tetrahydrofolylpolyglutamate synthase activity"/>
    <property type="evidence" value="ECO:0007669"/>
    <property type="project" value="UniProtKB-EC"/>
</dbReference>
<dbReference type="PANTHER" id="PTHR11136:SF0">
    <property type="entry name" value="DIHYDROFOLATE SYNTHETASE-RELATED"/>
    <property type="match status" value="1"/>
</dbReference>
<sequence>MRGLLKSNADFTSGFVMSSARTPDVSATLSDWLQYLESIHATAIDMGLDRVREVAGRMGLELSGVKFVVGGTNGKGSTCAMLEAILLAAGYKVGLYTSPHLIDFNERARINGQIATDEALIAQFQAVEAARGDVSLTYFEFTTLAILRLFSQSKLDAVVLEVGLGGRLDAVNIVDADCSIVTSVDLDHTDWLGDTREKIGFEKAHIYRSGRPAICSDPVPPQSLLDHVENIGADLWLFGRDYNYSGDRQQWAYGGREQRRNSLAYPALRGANQLLNASAALAALESVRDRLPVPQQAVRLGLLQASLPGRFQILPGQPAVILDVAHNPHAAAVLAQNLDNMGFHPYTHAVFGMLNDKDLAGVVAKLGTRIDNWYCAGLPGPRGTPGEALAEQVAAALPPAPADGEKPGISVYADPAQAFAAARERAGENDRIVVSGSFLTVASVLQALGRKA</sequence>
<evidence type="ECO:0000256" key="7">
    <source>
        <dbReference type="ARBA" id="ARBA00013023"/>
    </source>
</evidence>
<evidence type="ECO:0000256" key="8">
    <source>
        <dbReference type="ARBA" id="ARBA00013025"/>
    </source>
</evidence>
<keyword evidence="15" id="KW-0289">Folate biosynthesis</keyword>
<comment type="catalytic activity">
    <reaction evidence="20">
        <text>10-formyltetrahydrofolyl-(gamma-L-Glu)(n) + L-glutamate + ATP = 10-formyltetrahydrofolyl-(gamma-L-Glu)(n+1) + ADP + phosphate + H(+)</text>
        <dbReference type="Rhea" id="RHEA:51904"/>
        <dbReference type="Rhea" id="RHEA-COMP:13088"/>
        <dbReference type="Rhea" id="RHEA-COMP:14300"/>
        <dbReference type="ChEBI" id="CHEBI:15378"/>
        <dbReference type="ChEBI" id="CHEBI:29985"/>
        <dbReference type="ChEBI" id="CHEBI:30616"/>
        <dbReference type="ChEBI" id="CHEBI:43474"/>
        <dbReference type="ChEBI" id="CHEBI:134413"/>
        <dbReference type="ChEBI" id="CHEBI:456216"/>
        <dbReference type="EC" id="6.3.2.17"/>
    </reaction>
</comment>
<dbReference type="EC" id="6.3.2.12" evidence="7"/>
<dbReference type="GO" id="GO:0005524">
    <property type="term" value="F:ATP binding"/>
    <property type="evidence" value="ECO:0007669"/>
    <property type="project" value="UniProtKB-KW"/>
</dbReference>
<gene>
    <name evidence="26" type="primary">folC</name>
    <name evidence="26" type="ordered locus">AXYL_02792</name>
</gene>
<keyword evidence="10 23" id="KW-0436">Ligase</keyword>
<comment type="function">
    <text evidence="2">Functions in two distinct reactions of the de novo folate biosynthetic pathway. Catalyzes the addition of a glutamate residue to dihydropteroate (7,8-dihydropteroate or H2Pte) to form dihydrofolate (7,8-dihydrofolate monoglutamate or H2Pte-Glu). Also catalyzes successive additions of L-glutamate to tetrahydrofolate or 10-formyltetrahydrofolate or 5,10-methylenetetrahydrofolate, leading to folylpolyglutamate derivatives.</text>
</comment>
<evidence type="ECO:0000256" key="16">
    <source>
        <dbReference type="ARBA" id="ARBA00030048"/>
    </source>
</evidence>
<dbReference type="HOGENOM" id="CLU_015869_1_0_4"/>
<comment type="catalytic activity">
    <reaction evidence="21">
        <text>(6R)-5,10-methylenetetrahydrofolyl-(gamma-L-Glu)(n) + L-glutamate + ATP = (6R)-5,10-methylenetetrahydrofolyl-(gamma-L-Glu)(n+1) + ADP + phosphate + H(+)</text>
        <dbReference type="Rhea" id="RHEA:51912"/>
        <dbReference type="Rhea" id="RHEA-COMP:13257"/>
        <dbReference type="Rhea" id="RHEA-COMP:13258"/>
        <dbReference type="ChEBI" id="CHEBI:15378"/>
        <dbReference type="ChEBI" id="CHEBI:29985"/>
        <dbReference type="ChEBI" id="CHEBI:30616"/>
        <dbReference type="ChEBI" id="CHEBI:43474"/>
        <dbReference type="ChEBI" id="CHEBI:136572"/>
        <dbReference type="ChEBI" id="CHEBI:456216"/>
        <dbReference type="EC" id="6.3.2.17"/>
    </reaction>
</comment>